<evidence type="ECO:0000313" key="1">
    <source>
        <dbReference type="EMBL" id="JAH30624.1"/>
    </source>
</evidence>
<dbReference type="EMBL" id="GBXM01077953">
    <property type="protein sequence ID" value="JAH30624.1"/>
    <property type="molecule type" value="Transcribed_RNA"/>
</dbReference>
<sequence length="75" mass="8639">MNQLRLFQVLHEKCPASIPVYFFRIFRTLSTSSSSSTYINILPSVIYLSYDYISTFPQKSHLPDSCFLIVLLCAL</sequence>
<reference evidence="1" key="1">
    <citation type="submission" date="2014-11" db="EMBL/GenBank/DDBJ databases">
        <authorList>
            <person name="Amaro Gonzalez C."/>
        </authorList>
    </citation>
    <scope>NUCLEOTIDE SEQUENCE</scope>
</reference>
<organism evidence="1">
    <name type="scientific">Anguilla anguilla</name>
    <name type="common">European freshwater eel</name>
    <name type="synonym">Muraena anguilla</name>
    <dbReference type="NCBI Taxonomy" id="7936"/>
    <lineage>
        <taxon>Eukaryota</taxon>
        <taxon>Metazoa</taxon>
        <taxon>Chordata</taxon>
        <taxon>Craniata</taxon>
        <taxon>Vertebrata</taxon>
        <taxon>Euteleostomi</taxon>
        <taxon>Actinopterygii</taxon>
        <taxon>Neopterygii</taxon>
        <taxon>Teleostei</taxon>
        <taxon>Anguilliformes</taxon>
        <taxon>Anguillidae</taxon>
        <taxon>Anguilla</taxon>
    </lineage>
</organism>
<accession>A0A0E9RNF1</accession>
<name>A0A0E9RNF1_ANGAN</name>
<reference evidence="1" key="2">
    <citation type="journal article" date="2015" name="Fish Shellfish Immunol.">
        <title>Early steps in the European eel (Anguilla anguilla)-Vibrio vulnificus interaction in the gills: Role of the RtxA13 toxin.</title>
        <authorList>
            <person name="Callol A."/>
            <person name="Pajuelo D."/>
            <person name="Ebbesson L."/>
            <person name="Teles M."/>
            <person name="MacKenzie S."/>
            <person name="Amaro C."/>
        </authorList>
    </citation>
    <scope>NUCLEOTIDE SEQUENCE</scope>
</reference>
<dbReference type="AlphaFoldDB" id="A0A0E9RNF1"/>
<proteinExistence type="predicted"/>
<protein>
    <submittedName>
        <fullName evidence="1">Uncharacterized protein</fullName>
    </submittedName>
</protein>